<dbReference type="Proteomes" id="UP001232992">
    <property type="component" value="Unassembled WGS sequence"/>
</dbReference>
<dbReference type="RefSeq" id="WP_283756662.1">
    <property type="nucleotide sequence ID" value="NZ_JAQOSQ010000001.1"/>
</dbReference>
<evidence type="ECO:0000313" key="2">
    <source>
        <dbReference type="Proteomes" id="UP001232992"/>
    </source>
</evidence>
<dbReference type="InterPro" id="IPR011748">
    <property type="entry name" value="Unchr_phage_tail-like"/>
</dbReference>
<name>A0ABT7BS35_9CYAN</name>
<organism evidence="1 2">
    <name type="scientific">Roseofilum casamattae BLCC-M143</name>
    <dbReference type="NCBI Taxonomy" id="3022442"/>
    <lineage>
        <taxon>Bacteria</taxon>
        <taxon>Bacillati</taxon>
        <taxon>Cyanobacteriota</taxon>
        <taxon>Cyanophyceae</taxon>
        <taxon>Desertifilales</taxon>
        <taxon>Desertifilaceae</taxon>
        <taxon>Roseofilum</taxon>
        <taxon>Roseofilum casamattae</taxon>
    </lineage>
</organism>
<dbReference type="Pfam" id="PF09684">
    <property type="entry name" value="Tail_P2_I"/>
    <property type="match status" value="1"/>
</dbReference>
<dbReference type="InterPro" id="IPR006521">
    <property type="entry name" value="Tail_protein_I"/>
</dbReference>
<dbReference type="EMBL" id="JAQOSQ010000001">
    <property type="protein sequence ID" value="MDJ1182013.1"/>
    <property type="molecule type" value="Genomic_DNA"/>
</dbReference>
<proteinExistence type="predicted"/>
<dbReference type="NCBIfam" id="TIGR02242">
    <property type="entry name" value="tail_TIGR02242"/>
    <property type="match status" value="1"/>
</dbReference>
<sequence>MTLARSSPLFFDVIPMRLPDTDPEYLLEDPLAPQGIPLMLIPGEPSQLMVKLGNPGDRDLTVALEFHGNTPLSWHRLEQESMTLEPGITRDITLEFTIPDDFFESFTAVRSQQSLRINYNGRLHVSGATDGRTMTLIDVADINLYVRPESKYLEFLPQIYHEVDFVGRFLKIIEETFNPDVQMLGSLVSYLDPLTAPESMIPFLAHWVGWELQPYLSLDQQRSLIRHAIEIYRWRGTRRGLRLYLHLATRLPLDEDIEIEEDKHISITETFSQGLILGGTIVGTDSMLGGGRPFHFSVRLRLPTDTPGSLDEGLVRKVIDRQKPAFCTYDLAIED</sequence>
<keyword evidence="2" id="KW-1185">Reference proteome</keyword>
<accession>A0ABT7BS35</accession>
<comment type="caution">
    <text evidence="1">The sequence shown here is derived from an EMBL/GenBank/DDBJ whole genome shotgun (WGS) entry which is preliminary data.</text>
</comment>
<evidence type="ECO:0000313" key="1">
    <source>
        <dbReference type="EMBL" id="MDJ1182013.1"/>
    </source>
</evidence>
<reference evidence="1 2" key="1">
    <citation type="submission" date="2023-01" db="EMBL/GenBank/DDBJ databases">
        <title>Novel diversity within Roseofilum (Cyanobacteria; Desertifilaceae) from marine benthic mats with descriptions of four novel species.</title>
        <authorList>
            <person name="Wang Y."/>
            <person name="Berthold D.E."/>
            <person name="Hu J."/>
            <person name="Lefler F.W."/>
            <person name="Laughinghouse H.D. IV."/>
        </authorList>
    </citation>
    <scope>NUCLEOTIDE SEQUENCE [LARGE SCALE GENOMIC DNA]</scope>
    <source>
        <strain evidence="1 2">BLCC-M143</strain>
    </source>
</reference>
<protein>
    <submittedName>
        <fullName evidence="1">Phage tail protein</fullName>
    </submittedName>
</protein>
<gene>
    <name evidence="1" type="ORF">PMH09_02285</name>
</gene>